<dbReference type="RefSeq" id="WP_093835247.1">
    <property type="nucleotide sequence ID" value="NZ_FOLQ01000051.1"/>
</dbReference>
<accession>A0A1I2I2M1</accession>
<dbReference type="AlphaFoldDB" id="A0A1I2I2M1"/>
<organism evidence="2 3">
    <name type="scientific">Spirosoma endophyticum</name>
    <dbReference type="NCBI Taxonomy" id="662367"/>
    <lineage>
        <taxon>Bacteria</taxon>
        <taxon>Pseudomonadati</taxon>
        <taxon>Bacteroidota</taxon>
        <taxon>Cytophagia</taxon>
        <taxon>Cytophagales</taxon>
        <taxon>Cytophagaceae</taxon>
        <taxon>Spirosoma</taxon>
    </lineage>
</organism>
<sequence length="126" mass="14335">MENGITETSNDNTNKQKGGRPSRKDKADPWSVRVDAETRQIIAKAASRENKTLEEFFGTTLREYCQELITKPKQQALLRQDDIDPSKFVSVDDFDQFKQDILSAIQQTQSPGLLTGIRRFLFGTPK</sequence>
<reference evidence="2 3" key="1">
    <citation type="submission" date="2016-10" db="EMBL/GenBank/DDBJ databases">
        <authorList>
            <person name="de Groot N.N."/>
        </authorList>
    </citation>
    <scope>NUCLEOTIDE SEQUENCE [LARGE SCALE GENOMIC DNA]</scope>
    <source>
        <strain evidence="2 3">DSM 26130</strain>
    </source>
</reference>
<proteinExistence type="predicted"/>
<name>A0A1I2I2M1_9BACT</name>
<feature type="compositionally biased region" description="Polar residues" evidence="1">
    <location>
        <begin position="1"/>
        <end position="16"/>
    </location>
</feature>
<evidence type="ECO:0000313" key="3">
    <source>
        <dbReference type="Proteomes" id="UP000198598"/>
    </source>
</evidence>
<protein>
    <submittedName>
        <fullName evidence="2">Uncharacterized protein</fullName>
    </submittedName>
</protein>
<feature type="region of interest" description="Disordered" evidence="1">
    <location>
        <begin position="1"/>
        <end position="32"/>
    </location>
</feature>
<dbReference type="EMBL" id="FOLQ01000051">
    <property type="protein sequence ID" value="SFF34771.1"/>
    <property type="molecule type" value="Genomic_DNA"/>
</dbReference>
<dbReference type="Proteomes" id="UP000198598">
    <property type="component" value="Unassembled WGS sequence"/>
</dbReference>
<feature type="compositionally biased region" description="Basic and acidic residues" evidence="1">
    <location>
        <begin position="22"/>
        <end position="32"/>
    </location>
</feature>
<evidence type="ECO:0000313" key="2">
    <source>
        <dbReference type="EMBL" id="SFF34771.1"/>
    </source>
</evidence>
<keyword evidence="3" id="KW-1185">Reference proteome</keyword>
<evidence type="ECO:0000256" key="1">
    <source>
        <dbReference type="SAM" id="MobiDB-lite"/>
    </source>
</evidence>
<gene>
    <name evidence="2" type="ORF">SAMN05216167_15117</name>
</gene>